<evidence type="ECO:0000313" key="2">
    <source>
        <dbReference type="Proteomes" id="UP001063698"/>
    </source>
</evidence>
<accession>A0A977KAW7</accession>
<dbReference type="InterPro" id="IPR036188">
    <property type="entry name" value="FAD/NAD-bd_sf"/>
</dbReference>
<dbReference type="Proteomes" id="UP001063698">
    <property type="component" value="Chromosome"/>
</dbReference>
<dbReference type="SUPFAM" id="SSF51905">
    <property type="entry name" value="FAD/NAD(P)-binding domain"/>
    <property type="match status" value="1"/>
</dbReference>
<reference evidence="1" key="1">
    <citation type="submission" date="2013-11" db="EMBL/GenBank/DDBJ databases">
        <title>Comparative genomics of Ignicoccus.</title>
        <authorList>
            <person name="Podar M."/>
        </authorList>
    </citation>
    <scope>NUCLEOTIDE SEQUENCE</scope>
    <source>
        <strain evidence="1">DSM 13166</strain>
    </source>
</reference>
<organism evidence="1 2">
    <name type="scientific">Ignicoccus pacificus DSM 13166</name>
    <dbReference type="NCBI Taxonomy" id="940294"/>
    <lineage>
        <taxon>Archaea</taxon>
        <taxon>Thermoproteota</taxon>
        <taxon>Thermoprotei</taxon>
        <taxon>Desulfurococcales</taxon>
        <taxon>Desulfurococcaceae</taxon>
        <taxon>Ignicoccus</taxon>
    </lineage>
</organism>
<dbReference type="Pfam" id="PF13450">
    <property type="entry name" value="NAD_binding_8"/>
    <property type="match status" value="1"/>
</dbReference>
<proteinExistence type="predicted"/>
<dbReference type="InterPro" id="IPR050407">
    <property type="entry name" value="Geranylgeranyl_reductase"/>
</dbReference>
<dbReference type="Gene3D" id="3.50.50.60">
    <property type="entry name" value="FAD/NAD(P)-binding domain"/>
    <property type="match status" value="1"/>
</dbReference>
<dbReference type="AlphaFoldDB" id="A0A977KAW7"/>
<sequence>MRIAIVGAGFAGLIAARELSKVSHVVIYEEHEEVGVPEHCTGIVSERVVEEIGESAKRNVEGYLEEFKVGLPSGKGITLKGPKRFTAKLNRVGLEKDLLEEILSEGVEFRNEMVLNVSKDARVNDEAYDRAIIAEGWRAELSKRLGIAHKARIVYGINFEVKGKTAHPGSVEIWFDKALAPGFFAWVVMLEDKAVVGTASEPRKANVRELAKKVKEIAEKRDLIKGGVTKEYGGVILTGPPALSPCTTKVCSFGDAAGLNKPLTGGGLYPNTVIAKRFPDTFPNLRKAYYPLVERLRLETILARIAHKAPQRFYEKFFENMNGMEIRINEYDNHLRTLREMGIGNLLRLLGVTLRSLF</sequence>
<name>A0A977KAW7_9CREN</name>
<evidence type="ECO:0000313" key="1">
    <source>
        <dbReference type="EMBL" id="UXD22297.1"/>
    </source>
</evidence>
<protein>
    <recommendedName>
        <fullName evidence="3">Dehydrogenase</fullName>
    </recommendedName>
</protein>
<evidence type="ECO:0008006" key="3">
    <source>
        <dbReference type="Google" id="ProtNLM"/>
    </source>
</evidence>
<dbReference type="PANTHER" id="PTHR42685">
    <property type="entry name" value="GERANYLGERANYL DIPHOSPHATE REDUCTASE"/>
    <property type="match status" value="1"/>
</dbReference>
<dbReference type="KEGG" id="ipc:IPA_03300"/>
<keyword evidence="2" id="KW-1185">Reference proteome</keyword>
<dbReference type="EMBL" id="CP006868">
    <property type="protein sequence ID" value="UXD22297.1"/>
    <property type="molecule type" value="Genomic_DNA"/>
</dbReference>
<dbReference type="PANTHER" id="PTHR42685:SF21">
    <property type="entry name" value="DEHYDROGENASE (FLAVOPROTEIN)-LIKE PROTEIN"/>
    <property type="match status" value="1"/>
</dbReference>
<dbReference type="Gene3D" id="3.30.9.10">
    <property type="entry name" value="D-Amino Acid Oxidase, subunit A, domain 2"/>
    <property type="match status" value="1"/>
</dbReference>
<gene>
    <name evidence="1" type="ORF">IPA_03300</name>
</gene>